<comment type="caution">
    <text evidence="1">The sequence shown here is derived from an EMBL/GenBank/DDBJ whole genome shotgun (WGS) entry which is preliminary data.</text>
</comment>
<organism evidence="1 2">
    <name type="scientific">Periplaneta americana</name>
    <name type="common">American cockroach</name>
    <name type="synonym">Blatta americana</name>
    <dbReference type="NCBI Taxonomy" id="6978"/>
    <lineage>
        <taxon>Eukaryota</taxon>
        <taxon>Metazoa</taxon>
        <taxon>Ecdysozoa</taxon>
        <taxon>Arthropoda</taxon>
        <taxon>Hexapoda</taxon>
        <taxon>Insecta</taxon>
        <taxon>Pterygota</taxon>
        <taxon>Neoptera</taxon>
        <taxon>Polyneoptera</taxon>
        <taxon>Dictyoptera</taxon>
        <taxon>Blattodea</taxon>
        <taxon>Blattoidea</taxon>
        <taxon>Blattidae</taxon>
        <taxon>Blattinae</taxon>
        <taxon>Periplaneta</taxon>
    </lineage>
</organism>
<proteinExistence type="predicted"/>
<reference evidence="1 2" key="1">
    <citation type="journal article" date="2022" name="Allergy">
        <title>Genome assembly and annotation of Periplaneta americana reveal a comprehensive cockroach allergen profile.</title>
        <authorList>
            <person name="Wang L."/>
            <person name="Xiong Q."/>
            <person name="Saelim N."/>
            <person name="Wang L."/>
            <person name="Nong W."/>
            <person name="Wan A.T."/>
            <person name="Shi M."/>
            <person name="Liu X."/>
            <person name="Cao Q."/>
            <person name="Hui J.H.L."/>
            <person name="Sookrung N."/>
            <person name="Leung T.F."/>
            <person name="Tungtrongchitr A."/>
            <person name="Tsui S.K.W."/>
        </authorList>
    </citation>
    <scope>NUCLEOTIDE SEQUENCE [LARGE SCALE GENOMIC DNA]</scope>
    <source>
        <strain evidence="1">PWHHKU_190912</strain>
    </source>
</reference>
<sequence>MLGNFRRWILDSFRWHYRLYFSQTIDTDNRRKIKSIKKFRPMLGSGPVVDCFVTTLRNNRKSKNGDSTATRANGKASEALDKRCVLKQSGGARRSVTEEKVKEIRAGLQRSQSKSIRQASRQFNVQLCIEFCISGWIYLGFSEIPLEFLSPFLLSRNAELHQIVLRTLPVVSNLLNQSLIDFASGATPPYTRL</sequence>
<protein>
    <submittedName>
        <fullName evidence="1">Uncharacterized protein</fullName>
    </submittedName>
</protein>
<gene>
    <name evidence="1" type="ORF">ANN_26313</name>
</gene>
<dbReference type="Proteomes" id="UP001148838">
    <property type="component" value="Unassembled WGS sequence"/>
</dbReference>
<evidence type="ECO:0000313" key="2">
    <source>
        <dbReference type="Proteomes" id="UP001148838"/>
    </source>
</evidence>
<name>A0ABQ8S5J6_PERAM</name>
<accession>A0ABQ8S5J6</accession>
<keyword evidence="2" id="KW-1185">Reference proteome</keyword>
<evidence type="ECO:0000313" key="1">
    <source>
        <dbReference type="EMBL" id="KAJ4429309.1"/>
    </source>
</evidence>
<dbReference type="EMBL" id="JAJSOF020000036">
    <property type="protein sequence ID" value="KAJ4429309.1"/>
    <property type="molecule type" value="Genomic_DNA"/>
</dbReference>